<comment type="caution">
    <text evidence="4">The sequence shown here is derived from an EMBL/GenBank/DDBJ whole genome shotgun (WGS) entry which is preliminary data.</text>
</comment>
<dbReference type="CDD" id="cd05259">
    <property type="entry name" value="PCBER_SDR_a"/>
    <property type="match status" value="1"/>
</dbReference>
<evidence type="ECO:0000313" key="4">
    <source>
        <dbReference type="EMBL" id="GMN29447.1"/>
    </source>
</evidence>
<keyword evidence="1" id="KW-0521">NADP</keyword>
<dbReference type="InterPro" id="IPR050608">
    <property type="entry name" value="NmrA-type/Isoflavone_red_sf"/>
</dbReference>
<dbReference type="InterPro" id="IPR036291">
    <property type="entry name" value="NAD(P)-bd_dom_sf"/>
</dbReference>
<evidence type="ECO:0000256" key="1">
    <source>
        <dbReference type="ARBA" id="ARBA00022857"/>
    </source>
</evidence>
<evidence type="ECO:0000259" key="3">
    <source>
        <dbReference type="Pfam" id="PF05368"/>
    </source>
</evidence>
<dbReference type="Proteomes" id="UP001187192">
    <property type="component" value="Unassembled WGS sequence"/>
</dbReference>
<dbReference type="InterPro" id="IPR008030">
    <property type="entry name" value="NmrA-like"/>
</dbReference>
<evidence type="ECO:0000313" key="5">
    <source>
        <dbReference type="Proteomes" id="UP001187192"/>
    </source>
</evidence>
<dbReference type="Pfam" id="PF05368">
    <property type="entry name" value="NmrA"/>
    <property type="match status" value="1"/>
</dbReference>
<keyword evidence="5" id="KW-1185">Reference proteome</keyword>
<dbReference type="PANTHER" id="PTHR43349">
    <property type="entry name" value="PINORESINOL REDUCTASE-RELATED"/>
    <property type="match status" value="1"/>
</dbReference>
<sequence>MAEKSKVLVIGGTGYIGKFIVEASAKTGHPTLALVRQTTASNPDKSALLESFKTSGVKLLYGDIYDHNSLVKAIKEVDVVISTVGFEQITDQVKIIAAIKEAGNIKVYLTMKCQRFLPSEFGSDVDRIHPVEPARSLFRDKSNIRRAIEAEGIPYTFVVSYGFAGYILPSQGDFHERVPPKEKVEILGDGNCKGVFVEKENIATYTIKAVEDPRTLNKILKLRPPTNFLSFNEIFSIWEKKIGKTLEKTYIPEDQLLKKLQGYVWKEGWRRGGIERVGGMKNVKDGED</sequence>
<dbReference type="EMBL" id="BTGU01000002">
    <property type="protein sequence ID" value="GMN29447.1"/>
    <property type="molecule type" value="Genomic_DNA"/>
</dbReference>
<dbReference type="Gene3D" id="3.90.25.10">
    <property type="entry name" value="UDP-galactose 4-epimerase, domain 1"/>
    <property type="match status" value="1"/>
</dbReference>
<feature type="domain" description="NmrA-like" evidence="3">
    <location>
        <begin position="3"/>
        <end position="260"/>
    </location>
</feature>
<name>A0AA87Z618_FICCA</name>
<dbReference type="Gene3D" id="3.40.50.720">
    <property type="entry name" value="NAD(P)-binding Rossmann-like Domain"/>
    <property type="match status" value="1"/>
</dbReference>
<dbReference type="GO" id="GO:0009807">
    <property type="term" value="P:lignan biosynthetic process"/>
    <property type="evidence" value="ECO:0007669"/>
    <property type="project" value="UniProtKB-ARBA"/>
</dbReference>
<protein>
    <recommendedName>
        <fullName evidence="3">NmrA-like domain-containing protein</fullName>
    </recommendedName>
</protein>
<dbReference type="AlphaFoldDB" id="A0AA87Z618"/>
<keyword evidence="2" id="KW-0560">Oxidoreductase</keyword>
<accession>A0AA87Z618</accession>
<organism evidence="4 5">
    <name type="scientific">Ficus carica</name>
    <name type="common">Common fig</name>
    <dbReference type="NCBI Taxonomy" id="3494"/>
    <lineage>
        <taxon>Eukaryota</taxon>
        <taxon>Viridiplantae</taxon>
        <taxon>Streptophyta</taxon>
        <taxon>Embryophyta</taxon>
        <taxon>Tracheophyta</taxon>
        <taxon>Spermatophyta</taxon>
        <taxon>Magnoliopsida</taxon>
        <taxon>eudicotyledons</taxon>
        <taxon>Gunneridae</taxon>
        <taxon>Pentapetalae</taxon>
        <taxon>rosids</taxon>
        <taxon>fabids</taxon>
        <taxon>Rosales</taxon>
        <taxon>Moraceae</taxon>
        <taxon>Ficeae</taxon>
        <taxon>Ficus</taxon>
    </lineage>
</organism>
<evidence type="ECO:0000256" key="2">
    <source>
        <dbReference type="ARBA" id="ARBA00023002"/>
    </source>
</evidence>
<reference evidence="4" key="1">
    <citation type="submission" date="2023-07" db="EMBL/GenBank/DDBJ databases">
        <title>draft genome sequence of fig (Ficus carica).</title>
        <authorList>
            <person name="Takahashi T."/>
            <person name="Nishimura K."/>
        </authorList>
    </citation>
    <scope>NUCLEOTIDE SEQUENCE</scope>
</reference>
<dbReference type="PANTHER" id="PTHR43349:SF40">
    <property type="entry name" value="PHENYLCOUMARAN BENZYLIC ETHER REDUCTASE-LIKE PROTEIN FI1"/>
    <property type="match status" value="1"/>
</dbReference>
<dbReference type="InterPro" id="IPR045312">
    <property type="entry name" value="PCBER-like"/>
</dbReference>
<proteinExistence type="predicted"/>
<dbReference type="SUPFAM" id="SSF51735">
    <property type="entry name" value="NAD(P)-binding Rossmann-fold domains"/>
    <property type="match status" value="1"/>
</dbReference>
<dbReference type="GO" id="GO:0016491">
    <property type="term" value="F:oxidoreductase activity"/>
    <property type="evidence" value="ECO:0007669"/>
    <property type="project" value="UniProtKB-KW"/>
</dbReference>
<gene>
    <name evidence="4" type="ORF">TIFTF001_002442</name>
</gene>